<evidence type="ECO:0000313" key="1">
    <source>
        <dbReference type="EMBL" id="KAK3791344.1"/>
    </source>
</evidence>
<dbReference type="AlphaFoldDB" id="A0AAE1AP56"/>
<name>A0AAE1AP56_9GAST</name>
<dbReference type="EMBL" id="JAWDGP010001473">
    <property type="protein sequence ID" value="KAK3791344.1"/>
    <property type="molecule type" value="Genomic_DNA"/>
</dbReference>
<gene>
    <name evidence="1" type="ORF">RRG08_012528</name>
</gene>
<keyword evidence="2" id="KW-1185">Reference proteome</keyword>
<accession>A0AAE1AP56</accession>
<organism evidence="1 2">
    <name type="scientific">Elysia crispata</name>
    <name type="common">lettuce slug</name>
    <dbReference type="NCBI Taxonomy" id="231223"/>
    <lineage>
        <taxon>Eukaryota</taxon>
        <taxon>Metazoa</taxon>
        <taxon>Spiralia</taxon>
        <taxon>Lophotrochozoa</taxon>
        <taxon>Mollusca</taxon>
        <taxon>Gastropoda</taxon>
        <taxon>Heterobranchia</taxon>
        <taxon>Euthyneura</taxon>
        <taxon>Panpulmonata</taxon>
        <taxon>Sacoglossa</taxon>
        <taxon>Placobranchoidea</taxon>
        <taxon>Plakobranchidae</taxon>
        <taxon>Elysia</taxon>
    </lineage>
</organism>
<reference evidence="1" key="1">
    <citation type="journal article" date="2023" name="G3 (Bethesda)">
        <title>A reference genome for the long-term kleptoplast-retaining sea slug Elysia crispata morphotype clarki.</title>
        <authorList>
            <person name="Eastman K.E."/>
            <person name="Pendleton A.L."/>
            <person name="Shaikh M.A."/>
            <person name="Suttiyut T."/>
            <person name="Ogas R."/>
            <person name="Tomko P."/>
            <person name="Gavelis G."/>
            <person name="Widhalm J.R."/>
            <person name="Wisecaver J.H."/>
        </authorList>
    </citation>
    <scope>NUCLEOTIDE SEQUENCE</scope>
    <source>
        <strain evidence="1">ECLA1</strain>
    </source>
</reference>
<sequence>MELVVVLLISYPKCILKDRPALQSAFSDVERHLREPGLAKWQLASEKKHVSPQTVNMSHNFPPIVIIKSFVGYEKMYGLPWPLHIVNGHGQCKCLGSQSVQDIVWMNIVSKKKKPINGRIEQLKHEVLCNACSAKEPDYALLEAFVYHTVYPTDYHTVYHTGYHAVYHTVYHTVYHIVYHTVHHTSYHTVYHTVYPSDYHTVYHSGYHAVCQRVYHTFYPTD</sequence>
<evidence type="ECO:0000313" key="2">
    <source>
        <dbReference type="Proteomes" id="UP001283361"/>
    </source>
</evidence>
<protein>
    <submittedName>
        <fullName evidence="1">Uncharacterized protein</fullName>
    </submittedName>
</protein>
<comment type="caution">
    <text evidence="1">The sequence shown here is derived from an EMBL/GenBank/DDBJ whole genome shotgun (WGS) entry which is preliminary data.</text>
</comment>
<proteinExistence type="predicted"/>
<dbReference type="Proteomes" id="UP001283361">
    <property type="component" value="Unassembled WGS sequence"/>
</dbReference>